<reference evidence="6 7" key="1">
    <citation type="submission" date="2020-09" db="EMBL/GenBank/DDBJ databases">
        <title>Pseudoxanthomonas sp. CAU 1598 isolated from sand of Yaerae Beach.</title>
        <authorList>
            <person name="Kim W."/>
        </authorList>
    </citation>
    <scope>NUCLEOTIDE SEQUENCE [LARGE SCALE GENOMIC DNA]</scope>
    <source>
        <strain evidence="6 7">CAU 1598</strain>
    </source>
</reference>
<dbReference type="GO" id="GO:1902201">
    <property type="term" value="P:negative regulation of bacterial-type flagellum-dependent cell motility"/>
    <property type="evidence" value="ECO:0007669"/>
    <property type="project" value="TreeGrafter"/>
</dbReference>
<keyword evidence="7" id="KW-1185">Reference proteome</keyword>
<dbReference type="GO" id="GO:0005886">
    <property type="term" value="C:plasma membrane"/>
    <property type="evidence" value="ECO:0007669"/>
    <property type="project" value="TreeGrafter"/>
</dbReference>
<dbReference type="PROSITE" id="PS50887">
    <property type="entry name" value="GGDEF"/>
    <property type="match status" value="1"/>
</dbReference>
<keyword evidence="4" id="KW-1133">Transmembrane helix</keyword>
<dbReference type="InterPro" id="IPR050469">
    <property type="entry name" value="Diguanylate_Cyclase"/>
</dbReference>
<evidence type="ECO:0000313" key="6">
    <source>
        <dbReference type="EMBL" id="MBD8528053.1"/>
    </source>
</evidence>
<dbReference type="GO" id="GO:0052621">
    <property type="term" value="F:diguanylate cyclase activity"/>
    <property type="evidence" value="ECO:0007669"/>
    <property type="project" value="UniProtKB-EC"/>
</dbReference>
<dbReference type="PANTHER" id="PTHR45138">
    <property type="entry name" value="REGULATORY COMPONENTS OF SENSORY TRANSDUCTION SYSTEM"/>
    <property type="match status" value="1"/>
</dbReference>
<feature type="transmembrane region" description="Helical" evidence="4">
    <location>
        <begin position="187"/>
        <end position="208"/>
    </location>
</feature>
<feature type="domain" description="GGDEF" evidence="5">
    <location>
        <begin position="252"/>
        <end position="385"/>
    </location>
</feature>
<dbReference type="CDD" id="cd01949">
    <property type="entry name" value="GGDEF"/>
    <property type="match status" value="1"/>
</dbReference>
<evidence type="ECO:0000259" key="5">
    <source>
        <dbReference type="PROSITE" id="PS50887"/>
    </source>
</evidence>
<evidence type="ECO:0000256" key="4">
    <source>
        <dbReference type="SAM" id="Phobius"/>
    </source>
</evidence>
<accession>A0AAW3ZQP9</accession>
<evidence type="ECO:0000313" key="7">
    <source>
        <dbReference type="Proteomes" id="UP000613768"/>
    </source>
</evidence>
<dbReference type="EMBL" id="JACYTR010000079">
    <property type="protein sequence ID" value="MBD8528053.1"/>
    <property type="molecule type" value="Genomic_DNA"/>
</dbReference>
<evidence type="ECO:0000256" key="1">
    <source>
        <dbReference type="ARBA" id="ARBA00001946"/>
    </source>
</evidence>
<dbReference type="AlphaFoldDB" id="A0AAW3ZQP9"/>
<feature type="transmembrane region" description="Helical" evidence="4">
    <location>
        <begin position="147"/>
        <end position="167"/>
    </location>
</feature>
<comment type="catalytic activity">
    <reaction evidence="3">
        <text>2 GTP = 3',3'-c-di-GMP + 2 diphosphate</text>
        <dbReference type="Rhea" id="RHEA:24898"/>
        <dbReference type="ChEBI" id="CHEBI:33019"/>
        <dbReference type="ChEBI" id="CHEBI:37565"/>
        <dbReference type="ChEBI" id="CHEBI:58805"/>
        <dbReference type="EC" id="2.7.7.65"/>
    </reaction>
</comment>
<dbReference type="Gene3D" id="3.30.70.270">
    <property type="match status" value="1"/>
</dbReference>
<dbReference type="Pfam" id="PF00990">
    <property type="entry name" value="GGDEF"/>
    <property type="match status" value="1"/>
</dbReference>
<gene>
    <name evidence="6" type="ORF">IFO71_20080</name>
</gene>
<feature type="transmembrane region" description="Helical" evidence="4">
    <location>
        <begin position="63"/>
        <end position="84"/>
    </location>
</feature>
<evidence type="ECO:0000256" key="2">
    <source>
        <dbReference type="ARBA" id="ARBA00012528"/>
    </source>
</evidence>
<dbReference type="NCBIfam" id="TIGR00254">
    <property type="entry name" value="GGDEF"/>
    <property type="match status" value="1"/>
</dbReference>
<feature type="transmembrane region" description="Helical" evidence="4">
    <location>
        <begin position="37"/>
        <end position="57"/>
    </location>
</feature>
<comment type="caution">
    <text evidence="6">The sequence shown here is derived from an EMBL/GenBank/DDBJ whole genome shotgun (WGS) entry which is preliminary data.</text>
</comment>
<name>A0AAW3ZQP9_9GAMM</name>
<protein>
    <recommendedName>
        <fullName evidence="2">diguanylate cyclase</fullName>
        <ecNumber evidence="2">2.7.7.65</ecNumber>
    </recommendedName>
</protein>
<sequence>MLDERTIMVVAIVAQVLMALLALALRRSQREFAPGLSQWAAGLIMMSIGAAITLLNAGSLARGSLALSNAFYLSGIGLLGFGLMRFLHRQPSVQRWLLTTLAFFLGGVWLSASADQSPWRISLFMLQQGGVALLAIQAVFRHPDERGLLGARVIQAAMVLLLLAASFRAGLAMLNLTSVRLLAGSPVVWSFLGAVSLAQILTTIGLILMTGERVQRRLEQLASHDSLTGLLTRGGFNQFAQQILATAKREVKEVGFLMIDIDHFKQINDRHGHDIGDRILSAVAQRIDAGLREIDIVSRYGGEEFAVLLPSSNAEQTRAAAERLCRAVAHSRFDVGHTQLAVTVSVGFTSARPEQASVEQLYVEADQALYAAKRAGRNRVVAAGQLPGRIENGIETGQQKQS</sequence>
<dbReference type="InterPro" id="IPR000160">
    <property type="entry name" value="GGDEF_dom"/>
</dbReference>
<feature type="transmembrane region" description="Helical" evidence="4">
    <location>
        <begin position="6"/>
        <end position="25"/>
    </location>
</feature>
<dbReference type="InterPro" id="IPR029787">
    <property type="entry name" value="Nucleotide_cyclase"/>
</dbReference>
<dbReference type="RefSeq" id="WP_192031474.1">
    <property type="nucleotide sequence ID" value="NZ_JACYTR010000079.1"/>
</dbReference>
<dbReference type="SMART" id="SM00267">
    <property type="entry name" value="GGDEF"/>
    <property type="match status" value="1"/>
</dbReference>
<feature type="transmembrane region" description="Helical" evidence="4">
    <location>
        <begin position="96"/>
        <end position="113"/>
    </location>
</feature>
<dbReference type="InterPro" id="IPR043128">
    <property type="entry name" value="Rev_trsase/Diguanyl_cyclase"/>
</dbReference>
<evidence type="ECO:0000256" key="3">
    <source>
        <dbReference type="ARBA" id="ARBA00034247"/>
    </source>
</evidence>
<keyword evidence="4" id="KW-0472">Membrane</keyword>
<dbReference type="EC" id="2.7.7.65" evidence="2"/>
<dbReference type="Proteomes" id="UP000613768">
    <property type="component" value="Unassembled WGS sequence"/>
</dbReference>
<dbReference type="FunFam" id="3.30.70.270:FF:000001">
    <property type="entry name" value="Diguanylate cyclase domain protein"/>
    <property type="match status" value="1"/>
</dbReference>
<organism evidence="6 7">
    <name type="scientific">Pseudomarimonas arenosa</name>
    <dbReference type="NCBI Taxonomy" id="2774145"/>
    <lineage>
        <taxon>Bacteria</taxon>
        <taxon>Pseudomonadati</taxon>
        <taxon>Pseudomonadota</taxon>
        <taxon>Gammaproteobacteria</taxon>
        <taxon>Lysobacterales</taxon>
        <taxon>Lysobacteraceae</taxon>
        <taxon>Pseudomarimonas</taxon>
    </lineage>
</organism>
<dbReference type="PANTHER" id="PTHR45138:SF9">
    <property type="entry name" value="DIGUANYLATE CYCLASE DGCM-RELATED"/>
    <property type="match status" value="1"/>
</dbReference>
<dbReference type="GO" id="GO:0043709">
    <property type="term" value="P:cell adhesion involved in single-species biofilm formation"/>
    <property type="evidence" value="ECO:0007669"/>
    <property type="project" value="TreeGrafter"/>
</dbReference>
<dbReference type="SUPFAM" id="SSF55073">
    <property type="entry name" value="Nucleotide cyclase"/>
    <property type="match status" value="1"/>
</dbReference>
<comment type="cofactor">
    <cofactor evidence="1">
        <name>Mg(2+)</name>
        <dbReference type="ChEBI" id="CHEBI:18420"/>
    </cofactor>
</comment>
<keyword evidence="4" id="KW-0812">Transmembrane</keyword>
<proteinExistence type="predicted"/>